<dbReference type="InterPro" id="IPR021196">
    <property type="entry name" value="PdxT/SNO_CS"/>
</dbReference>
<dbReference type="EC" id="4.3.3.6" evidence="10"/>
<evidence type="ECO:0000256" key="2">
    <source>
        <dbReference type="ARBA" id="ARBA00022801"/>
    </source>
</evidence>
<keyword evidence="5 10" id="KW-0456">Lyase</keyword>
<comment type="catalytic activity">
    <reaction evidence="7 10">
        <text>L-glutamine + H2O = L-glutamate + NH4(+)</text>
        <dbReference type="Rhea" id="RHEA:15889"/>
        <dbReference type="ChEBI" id="CHEBI:15377"/>
        <dbReference type="ChEBI" id="CHEBI:28938"/>
        <dbReference type="ChEBI" id="CHEBI:29985"/>
        <dbReference type="ChEBI" id="CHEBI:58359"/>
        <dbReference type="EC" id="3.5.1.2"/>
    </reaction>
</comment>
<comment type="subunit">
    <text evidence="9 10">In the presence of PdxS, forms a dodecamer of heterodimers. Only shows activity in the heterodimer.</text>
</comment>
<dbReference type="PROSITE" id="PS51130">
    <property type="entry name" value="PDXT_SNO_2"/>
    <property type="match status" value="1"/>
</dbReference>
<evidence type="ECO:0000256" key="9">
    <source>
        <dbReference type="ARBA" id="ARBA00064749"/>
    </source>
</evidence>
<comment type="similarity">
    <text evidence="1 10">Belongs to the glutaminase PdxT/SNO family.</text>
</comment>
<dbReference type="GO" id="GO:0042823">
    <property type="term" value="P:pyridoxal phosphate biosynthetic process"/>
    <property type="evidence" value="ECO:0007669"/>
    <property type="project" value="UniProtKB-UniRule"/>
</dbReference>
<accession>A0A1E3A1U5</accession>
<dbReference type="InterPro" id="IPR002161">
    <property type="entry name" value="PdxT/SNO"/>
</dbReference>
<evidence type="ECO:0000256" key="8">
    <source>
        <dbReference type="ARBA" id="ARBA00054599"/>
    </source>
</evidence>
<evidence type="ECO:0000256" key="6">
    <source>
        <dbReference type="ARBA" id="ARBA00047992"/>
    </source>
</evidence>
<dbReference type="InterPro" id="IPR029062">
    <property type="entry name" value="Class_I_gatase-like"/>
</dbReference>
<dbReference type="EC" id="3.5.1.2" evidence="10"/>
<evidence type="ECO:0000313" key="13">
    <source>
        <dbReference type="EMBL" id="ODM02723.1"/>
    </source>
</evidence>
<dbReference type="PANTHER" id="PTHR31559">
    <property type="entry name" value="PYRIDOXAL 5'-PHOSPHATE SYNTHASE SUBUNIT SNO"/>
    <property type="match status" value="1"/>
</dbReference>
<dbReference type="GO" id="GO:0005829">
    <property type="term" value="C:cytosol"/>
    <property type="evidence" value="ECO:0007669"/>
    <property type="project" value="TreeGrafter"/>
</dbReference>
<dbReference type="Pfam" id="PF01174">
    <property type="entry name" value="SNO"/>
    <property type="match status" value="1"/>
</dbReference>
<feature type="binding site" evidence="10 12">
    <location>
        <position position="107"/>
    </location>
    <ligand>
        <name>L-glutamine</name>
        <dbReference type="ChEBI" id="CHEBI:58359"/>
    </ligand>
</feature>
<proteinExistence type="inferred from homology"/>
<evidence type="ECO:0000256" key="3">
    <source>
        <dbReference type="ARBA" id="ARBA00022898"/>
    </source>
</evidence>
<comment type="catalytic activity">
    <reaction evidence="6 10">
        <text>aldehydo-D-ribose 5-phosphate + D-glyceraldehyde 3-phosphate + L-glutamine = pyridoxal 5'-phosphate + L-glutamate + phosphate + 3 H2O + H(+)</text>
        <dbReference type="Rhea" id="RHEA:31507"/>
        <dbReference type="ChEBI" id="CHEBI:15377"/>
        <dbReference type="ChEBI" id="CHEBI:15378"/>
        <dbReference type="ChEBI" id="CHEBI:29985"/>
        <dbReference type="ChEBI" id="CHEBI:43474"/>
        <dbReference type="ChEBI" id="CHEBI:58273"/>
        <dbReference type="ChEBI" id="CHEBI:58359"/>
        <dbReference type="ChEBI" id="CHEBI:59776"/>
        <dbReference type="ChEBI" id="CHEBI:597326"/>
        <dbReference type="EC" id="4.3.3.6"/>
    </reaction>
</comment>
<dbReference type="RefSeq" id="WP_069159339.1">
    <property type="nucleotide sequence ID" value="NZ_DBFYTC010000172.1"/>
</dbReference>
<evidence type="ECO:0000256" key="4">
    <source>
        <dbReference type="ARBA" id="ARBA00022962"/>
    </source>
</evidence>
<evidence type="ECO:0000313" key="14">
    <source>
        <dbReference type="Proteomes" id="UP000095003"/>
    </source>
</evidence>
<evidence type="ECO:0000256" key="1">
    <source>
        <dbReference type="ARBA" id="ARBA00008345"/>
    </source>
</evidence>
<feature type="active site" description="Nucleophile" evidence="10 11">
    <location>
        <position position="80"/>
    </location>
</feature>
<dbReference type="NCBIfam" id="TIGR03800">
    <property type="entry name" value="PLP_synth_Pdx2"/>
    <property type="match status" value="1"/>
</dbReference>
<dbReference type="GO" id="GO:0008614">
    <property type="term" value="P:pyridoxine metabolic process"/>
    <property type="evidence" value="ECO:0007669"/>
    <property type="project" value="TreeGrafter"/>
</dbReference>
<keyword evidence="13" id="KW-0808">Transferase</keyword>
<keyword evidence="4 10" id="KW-0315">Glutamine amidotransferase</keyword>
<dbReference type="GO" id="GO:0036381">
    <property type="term" value="F:pyridoxal 5'-phosphate synthase (glutamine hydrolysing) activity"/>
    <property type="evidence" value="ECO:0007669"/>
    <property type="project" value="UniProtKB-UniRule"/>
</dbReference>
<feature type="active site" description="Charge relay system" evidence="10 11">
    <location>
        <position position="180"/>
    </location>
</feature>
<dbReference type="EMBL" id="MCGI01000008">
    <property type="protein sequence ID" value="ODM02723.1"/>
    <property type="molecule type" value="Genomic_DNA"/>
</dbReference>
<dbReference type="PROSITE" id="PS51273">
    <property type="entry name" value="GATASE_TYPE_1"/>
    <property type="match status" value="1"/>
</dbReference>
<dbReference type="SUPFAM" id="SSF52317">
    <property type="entry name" value="Class I glutamine amidotransferase-like"/>
    <property type="match status" value="1"/>
</dbReference>
<dbReference type="Gene3D" id="3.40.50.880">
    <property type="match status" value="1"/>
</dbReference>
<comment type="function">
    <text evidence="8 10">Catalyzes the hydrolysis of glutamine to glutamate and ammonia as part of the biosynthesis of pyridoxal 5'-phosphate. The resulting ammonia molecule is channeled to the active site of PdxS.</text>
</comment>
<dbReference type="UniPathway" id="UPA00245"/>
<protein>
    <recommendedName>
        <fullName evidence="10">Pyridoxal 5'-phosphate synthase subunit PdxT</fullName>
        <ecNumber evidence="10">4.3.3.6</ecNumber>
    </recommendedName>
    <alternativeName>
        <fullName evidence="10">Pdx2</fullName>
    </alternativeName>
    <alternativeName>
        <fullName evidence="10">Pyridoxal 5'-phosphate synthase glutaminase subunit</fullName>
        <ecNumber evidence="10">3.5.1.2</ecNumber>
    </alternativeName>
</protein>
<dbReference type="PROSITE" id="PS01236">
    <property type="entry name" value="PDXT_SNO_1"/>
    <property type="match status" value="1"/>
</dbReference>
<gene>
    <name evidence="10 13" type="primary">pdxT</name>
    <name evidence="13" type="ORF">BEH84_05954</name>
</gene>
<dbReference type="AlphaFoldDB" id="A0A1E3A1U5"/>
<keyword evidence="3 10" id="KW-0663">Pyridoxal phosphate</keyword>
<dbReference type="HAMAP" id="MF_01615">
    <property type="entry name" value="PdxT"/>
    <property type="match status" value="1"/>
</dbReference>
<dbReference type="GO" id="GO:0016740">
    <property type="term" value="F:transferase activity"/>
    <property type="evidence" value="ECO:0007669"/>
    <property type="project" value="UniProtKB-KW"/>
</dbReference>
<evidence type="ECO:0000256" key="5">
    <source>
        <dbReference type="ARBA" id="ARBA00023239"/>
    </source>
</evidence>
<dbReference type="GO" id="GO:1903600">
    <property type="term" value="C:glutaminase complex"/>
    <property type="evidence" value="ECO:0007669"/>
    <property type="project" value="TreeGrafter"/>
</dbReference>
<dbReference type="GO" id="GO:0006543">
    <property type="term" value="P:L-glutamine catabolic process"/>
    <property type="evidence" value="ECO:0007669"/>
    <property type="project" value="UniProtKB-UniRule"/>
</dbReference>
<evidence type="ECO:0000256" key="10">
    <source>
        <dbReference type="HAMAP-Rule" id="MF_01615"/>
    </source>
</evidence>
<evidence type="ECO:0000256" key="7">
    <source>
        <dbReference type="ARBA" id="ARBA00049534"/>
    </source>
</evidence>
<feature type="active site" description="Charge relay system" evidence="10 11">
    <location>
        <position position="182"/>
    </location>
</feature>
<evidence type="ECO:0000256" key="12">
    <source>
        <dbReference type="PIRSR" id="PIRSR005639-2"/>
    </source>
</evidence>
<evidence type="ECO:0000256" key="11">
    <source>
        <dbReference type="PIRSR" id="PIRSR005639-1"/>
    </source>
</evidence>
<comment type="caution">
    <text evidence="13">The sequence shown here is derived from an EMBL/GenBank/DDBJ whole genome shotgun (WGS) entry which is preliminary data.</text>
</comment>
<feature type="binding site" evidence="10 12">
    <location>
        <begin position="48"/>
        <end position="50"/>
    </location>
    <ligand>
        <name>L-glutamine</name>
        <dbReference type="ChEBI" id="CHEBI:58359"/>
    </ligand>
</feature>
<dbReference type="GeneID" id="93300878"/>
<organism evidence="13 14">
    <name type="scientific">Eisenbergiella tayi</name>
    <dbReference type="NCBI Taxonomy" id="1432052"/>
    <lineage>
        <taxon>Bacteria</taxon>
        <taxon>Bacillati</taxon>
        <taxon>Bacillota</taxon>
        <taxon>Clostridia</taxon>
        <taxon>Lachnospirales</taxon>
        <taxon>Lachnospiraceae</taxon>
        <taxon>Eisenbergiella</taxon>
    </lineage>
</organism>
<comment type="pathway">
    <text evidence="10">Cofactor biosynthesis; pyridoxal 5'-phosphate biosynthesis.</text>
</comment>
<dbReference type="Proteomes" id="UP000095003">
    <property type="component" value="Unassembled WGS sequence"/>
</dbReference>
<feature type="binding site" evidence="10 12">
    <location>
        <begin position="134"/>
        <end position="135"/>
    </location>
    <ligand>
        <name>L-glutamine</name>
        <dbReference type="ChEBI" id="CHEBI:58359"/>
    </ligand>
</feature>
<keyword evidence="2 10" id="KW-0378">Hydrolase</keyword>
<dbReference type="FunFam" id="3.40.50.880:FF:000010">
    <property type="entry name" value="uncharacterized protein LOC100176842 isoform X2"/>
    <property type="match status" value="1"/>
</dbReference>
<dbReference type="GO" id="GO:0004359">
    <property type="term" value="F:glutaminase activity"/>
    <property type="evidence" value="ECO:0007669"/>
    <property type="project" value="UniProtKB-UniRule"/>
</dbReference>
<sequence>MRIGILALQGAFTEHKIMLEGLGAECFEIRQLKDLYSGPVNGLVFPGGESTVMDKLLRESGLFSPLRGMLEKGIPVLATCAGLILLAEKKEDGTPPCFGTLPVTVRRNAYGRQLGSFQETAPFEGIGDFPMTFIRAPLIVSAAGQVKVLAVTRRYEMTQGISQEFPAAVRWQNQLAMSFHPELSGDPSVHAYFLNMVQHAASLSEGRPA</sequence>
<dbReference type="PIRSF" id="PIRSF005639">
    <property type="entry name" value="Glut_amidoT_SNO"/>
    <property type="match status" value="1"/>
</dbReference>
<dbReference type="PATRIC" id="fig|1432052.3.peg.6576"/>
<dbReference type="PANTHER" id="PTHR31559:SF0">
    <property type="entry name" value="PYRIDOXAL 5'-PHOSPHATE SYNTHASE SUBUNIT SNO1-RELATED"/>
    <property type="match status" value="1"/>
</dbReference>
<reference evidence="13 14" key="1">
    <citation type="submission" date="2016-07" db="EMBL/GenBank/DDBJ databases">
        <title>Characterization of isolates of Eisenbergiella tayi derived from blood cultures, using whole genome sequencing.</title>
        <authorList>
            <person name="Burdz T."/>
            <person name="Wiebe D."/>
            <person name="Huynh C."/>
            <person name="Bernard K."/>
        </authorList>
    </citation>
    <scope>NUCLEOTIDE SEQUENCE [LARGE SCALE GENOMIC DNA]</scope>
    <source>
        <strain evidence="13 14">NML 120489</strain>
    </source>
</reference>
<name>A0A1E3A1U5_9FIRM</name>